<dbReference type="InterPro" id="IPR006311">
    <property type="entry name" value="TAT_signal"/>
</dbReference>
<organism evidence="1 2">
    <name type="scientific">Streptoalloteichus tenebrarius (strain ATCC 17920 / DSM 40477 / JCM 4838 / CBS 697.72 / NBRC 16177 / NCIMB 11028 / NRRL B-12390 / A12253. 1 / ISP 5477)</name>
    <name type="common">Streptomyces tenebrarius</name>
    <dbReference type="NCBI Taxonomy" id="1933"/>
    <lineage>
        <taxon>Bacteria</taxon>
        <taxon>Bacillati</taxon>
        <taxon>Actinomycetota</taxon>
        <taxon>Actinomycetes</taxon>
        <taxon>Pseudonocardiales</taxon>
        <taxon>Pseudonocardiaceae</taxon>
        <taxon>Streptoalloteichus</taxon>
    </lineage>
</organism>
<evidence type="ECO:0000313" key="1">
    <source>
        <dbReference type="EMBL" id="MCP2258010.1"/>
    </source>
</evidence>
<dbReference type="PANTHER" id="PTHR42924">
    <property type="entry name" value="EXONUCLEASE"/>
    <property type="match status" value="1"/>
</dbReference>
<dbReference type="RefSeq" id="WP_253668948.1">
    <property type="nucleotide sequence ID" value="NZ_JAMTCP010000006.1"/>
</dbReference>
<keyword evidence="2" id="KW-1185">Reference proteome</keyword>
<dbReference type="PANTHER" id="PTHR42924:SF3">
    <property type="entry name" value="POLYMERASE_HISTIDINOL PHOSPHATASE N-TERMINAL DOMAIN-CONTAINING PROTEIN"/>
    <property type="match status" value="1"/>
</dbReference>
<accession>A0ABT1HR68</accession>
<evidence type="ECO:0000313" key="2">
    <source>
        <dbReference type="Proteomes" id="UP001205311"/>
    </source>
</evidence>
<proteinExistence type="predicted"/>
<dbReference type="InterPro" id="IPR016195">
    <property type="entry name" value="Pol/histidinol_Pase-like"/>
</dbReference>
<name>A0ABT1HR68_STRSD</name>
<dbReference type="Proteomes" id="UP001205311">
    <property type="component" value="Unassembled WGS sequence"/>
</dbReference>
<comment type="caution">
    <text evidence="1">The sequence shown here is derived from an EMBL/GenBank/DDBJ whole genome shotgun (WGS) entry which is preliminary data.</text>
</comment>
<dbReference type="EMBL" id="JAMTCP010000006">
    <property type="protein sequence ID" value="MCP2258010.1"/>
    <property type="molecule type" value="Genomic_DNA"/>
</dbReference>
<dbReference type="SUPFAM" id="SSF89550">
    <property type="entry name" value="PHP domain-like"/>
    <property type="match status" value="1"/>
</dbReference>
<dbReference type="InterPro" id="IPR052018">
    <property type="entry name" value="PHP_domain"/>
</dbReference>
<dbReference type="PROSITE" id="PS51318">
    <property type="entry name" value="TAT"/>
    <property type="match status" value="1"/>
</dbReference>
<dbReference type="NCBIfam" id="NF038032">
    <property type="entry name" value="CehA_McbA_metalo"/>
    <property type="match status" value="1"/>
</dbReference>
<gene>
    <name evidence="1" type="ORF">LX15_001697</name>
</gene>
<reference evidence="1 2" key="1">
    <citation type="submission" date="2022-06" db="EMBL/GenBank/DDBJ databases">
        <title>Genomic Encyclopedia of Archaeal and Bacterial Type Strains, Phase II (KMG-II): from individual species to whole genera.</title>
        <authorList>
            <person name="Goeker M."/>
        </authorList>
    </citation>
    <scope>NUCLEOTIDE SEQUENCE [LARGE SCALE GENOMIC DNA]</scope>
    <source>
        <strain evidence="1 2">DSM 40477</strain>
    </source>
</reference>
<dbReference type="Gene3D" id="3.20.20.140">
    <property type="entry name" value="Metal-dependent hydrolases"/>
    <property type="match status" value="1"/>
</dbReference>
<protein>
    <submittedName>
        <fullName evidence="1">Metal-dependent phosphoesterase TrpH, contains PHP domain</fullName>
    </submittedName>
</protein>
<dbReference type="CDD" id="cd07432">
    <property type="entry name" value="PHP_HisPPase"/>
    <property type="match status" value="1"/>
</dbReference>
<sequence length="498" mass="53368">MCERHGAHLSRRTFFVAGGAALVGTVFPAAAEAEAEETRTVTGRFEPGAPDWYYLPVTVPAGVREIEVRYRYDRPQPPPGLPGNALDIGCFDPSGHDLGDHRGFRGWSGGFRDGFVINAGDATPGYLPGPIEPGTWHVILGPYTVAPQGMNYAVDVTLRYGPSGPPHIPVPAPERARGRGRAWYRGDCHLHTMHSDGHRTPGQLAAAARAAGLDFVASTEHNTPSAGLRWGEHAGPDLLIIDGEEVTTRSGHWLALGLPVGHWIDWRYRAEEPDRFRRFRDEVRAVGGLTVAAHPYCPYVGCSWGFGYRDVDLVEVWNGPWTADDEHAVRTWHDLLCAGHWVPAMGNSDAHSESDVVGLPQTVVFADDLATRSILAGLRAGRAWLAESSRVGLALRASGPGAHGARPAGIGQRLRVGPGAPVDVVLEVSGAPGCEVRLITPGGVAHSAAVPASGSAVVRWSTRAREAAWVRAEVRRPVPTDTTPDTMVALTNPIFLGV</sequence>